<evidence type="ECO:0000256" key="7">
    <source>
        <dbReference type="SAM" id="MobiDB-lite"/>
    </source>
</evidence>
<reference evidence="10" key="1">
    <citation type="submission" date="2022-12" db="EMBL/GenBank/DDBJ databases">
        <authorList>
            <person name="Petersen C."/>
        </authorList>
    </citation>
    <scope>NUCLEOTIDE SEQUENCE</scope>
    <source>
        <strain evidence="10">IBT 17660</strain>
    </source>
</reference>
<feature type="transmembrane region" description="Helical" evidence="8">
    <location>
        <begin position="373"/>
        <end position="391"/>
    </location>
</feature>
<dbReference type="InterPro" id="IPR020846">
    <property type="entry name" value="MFS_dom"/>
</dbReference>
<feature type="transmembrane region" description="Helical" evidence="8">
    <location>
        <begin position="505"/>
        <end position="525"/>
    </location>
</feature>
<feature type="transmembrane region" description="Helical" evidence="8">
    <location>
        <begin position="244"/>
        <end position="264"/>
    </location>
</feature>
<organism evidence="10 11">
    <name type="scientific">Penicillium desertorum</name>
    <dbReference type="NCBI Taxonomy" id="1303715"/>
    <lineage>
        <taxon>Eukaryota</taxon>
        <taxon>Fungi</taxon>
        <taxon>Dikarya</taxon>
        <taxon>Ascomycota</taxon>
        <taxon>Pezizomycotina</taxon>
        <taxon>Eurotiomycetes</taxon>
        <taxon>Eurotiomycetidae</taxon>
        <taxon>Eurotiales</taxon>
        <taxon>Aspergillaceae</taxon>
        <taxon>Penicillium</taxon>
    </lineage>
</organism>
<keyword evidence="11" id="KW-1185">Reference proteome</keyword>
<evidence type="ECO:0000256" key="6">
    <source>
        <dbReference type="ARBA" id="ARBA00023136"/>
    </source>
</evidence>
<sequence length="580" mass="62509">MGLNPNETVSAGMPTENEPERLSAQEIEEQPLLQSDPVPAWSPPPGFLLIQIAIMANVFLGGFDGTITASTYAVISSEFNAANTASWLTTSYLITSTAFQPLYGRFSDILGRRSCFFTATITFMVGCLGCGVARDVIFLNIMRALTGIGGGGLMTMATIINSDLIPFRQRGMYQAIQNVSYGFGAICGASFGGAIVDSIGWRWCFLLQVPVSLFALIMGYIVLKFPPRLTEFSSDRQAQGIWHQIDVLGACLLILALSAQLVGLSLGGQHSPLDTYMAAFVAVEAKTTAAPLIPLKMLRGQLAVSTQIANVCVGMAAYAYLFTLPLMFQVILLDSPSKAGTRLVVPCLFTPLGGLVAGIIMSRWGRLASIVRVGAALMFVGNVLVTLLRFNDSQWKYFAYVIPANLGQGMVYPGILFTFLAAFDHADHAVSASTVYLIRSLGTVWGVAVTATIMQNTLNSGLGEALSGIPDKWKVIDEIRHSVSAIYDLPPDVQMAARLVYYRGIRLSFMASAIFAFIATVASIFTRGKGLERAGGKDNRGVYGEVNHHAQTEWIGAWLPIRVGLEKPLDGMHRGGNGRK</sequence>
<dbReference type="GO" id="GO:0015174">
    <property type="term" value="F:basic amino acid transmembrane transporter activity"/>
    <property type="evidence" value="ECO:0007669"/>
    <property type="project" value="TreeGrafter"/>
</dbReference>
<dbReference type="CDD" id="cd17502">
    <property type="entry name" value="MFS_Azr1_MDR_like"/>
    <property type="match status" value="1"/>
</dbReference>
<dbReference type="SUPFAM" id="SSF103473">
    <property type="entry name" value="MFS general substrate transporter"/>
    <property type="match status" value="1"/>
</dbReference>
<comment type="caution">
    <text evidence="10">The sequence shown here is derived from an EMBL/GenBank/DDBJ whole genome shotgun (WGS) entry which is preliminary data.</text>
</comment>
<reference evidence="10" key="2">
    <citation type="journal article" date="2023" name="IMA Fungus">
        <title>Comparative genomic study of the Penicillium genus elucidates a diverse pangenome and 15 lateral gene transfer events.</title>
        <authorList>
            <person name="Petersen C."/>
            <person name="Sorensen T."/>
            <person name="Nielsen M.R."/>
            <person name="Sondergaard T.E."/>
            <person name="Sorensen J.L."/>
            <person name="Fitzpatrick D.A."/>
            <person name="Frisvad J.C."/>
            <person name="Nielsen K.L."/>
        </authorList>
    </citation>
    <scope>NUCLEOTIDE SEQUENCE</scope>
    <source>
        <strain evidence="10">IBT 17660</strain>
    </source>
</reference>
<proteinExistence type="inferred from homology"/>
<evidence type="ECO:0000256" key="2">
    <source>
        <dbReference type="ARBA" id="ARBA00008335"/>
    </source>
</evidence>
<feature type="transmembrane region" description="Helical" evidence="8">
    <location>
        <begin position="397"/>
        <end position="423"/>
    </location>
</feature>
<dbReference type="FunFam" id="1.20.1250.20:FF:000670">
    <property type="entry name" value="MFS general substrate transporter"/>
    <property type="match status" value="1"/>
</dbReference>
<dbReference type="FunFam" id="1.20.1720.10:FF:000022">
    <property type="entry name" value="MFS drug transporter, putative"/>
    <property type="match status" value="1"/>
</dbReference>
<feature type="domain" description="Major facilitator superfamily (MFS) profile" evidence="9">
    <location>
        <begin position="50"/>
        <end position="531"/>
    </location>
</feature>
<dbReference type="InterPro" id="IPR036259">
    <property type="entry name" value="MFS_trans_sf"/>
</dbReference>
<dbReference type="OrthoDB" id="6770063at2759"/>
<comment type="similarity">
    <text evidence="2">Belongs to the major facilitator superfamily.</text>
</comment>
<dbReference type="Gene3D" id="1.20.1720.10">
    <property type="entry name" value="Multidrug resistance protein D"/>
    <property type="match status" value="1"/>
</dbReference>
<feature type="transmembrane region" description="Helical" evidence="8">
    <location>
        <begin position="307"/>
        <end position="331"/>
    </location>
</feature>
<dbReference type="EMBL" id="JAPWDO010000007">
    <property type="protein sequence ID" value="KAJ5462183.1"/>
    <property type="molecule type" value="Genomic_DNA"/>
</dbReference>
<name>A0A9W9WHW2_9EURO</name>
<dbReference type="Pfam" id="PF07690">
    <property type="entry name" value="MFS_1"/>
    <property type="match status" value="1"/>
</dbReference>
<feature type="transmembrane region" description="Helical" evidence="8">
    <location>
        <begin position="343"/>
        <end position="361"/>
    </location>
</feature>
<dbReference type="InterPro" id="IPR011701">
    <property type="entry name" value="MFS"/>
</dbReference>
<keyword evidence="6 8" id="KW-0472">Membrane</keyword>
<evidence type="ECO:0000256" key="1">
    <source>
        <dbReference type="ARBA" id="ARBA00004141"/>
    </source>
</evidence>
<dbReference type="PANTHER" id="PTHR23501:SF81">
    <property type="entry name" value="VACUOLAR BASIC AMINO ACID TRANSPORTER 2"/>
    <property type="match status" value="1"/>
</dbReference>
<evidence type="ECO:0000256" key="4">
    <source>
        <dbReference type="ARBA" id="ARBA00022692"/>
    </source>
</evidence>
<accession>A0A9W9WHW2</accession>
<evidence type="ECO:0000313" key="10">
    <source>
        <dbReference type="EMBL" id="KAJ5462183.1"/>
    </source>
</evidence>
<protein>
    <recommendedName>
        <fullName evidence="9">Major facilitator superfamily (MFS) profile domain-containing protein</fullName>
    </recommendedName>
</protein>
<feature type="transmembrane region" description="Helical" evidence="8">
    <location>
        <begin position="115"/>
        <end position="134"/>
    </location>
</feature>
<evidence type="ECO:0000256" key="8">
    <source>
        <dbReference type="SAM" id="Phobius"/>
    </source>
</evidence>
<comment type="subcellular location">
    <subcellularLocation>
        <location evidence="1">Membrane</location>
        <topology evidence="1">Multi-pass membrane protein</topology>
    </subcellularLocation>
</comment>
<dbReference type="Proteomes" id="UP001147760">
    <property type="component" value="Unassembled WGS sequence"/>
</dbReference>
<feature type="region of interest" description="Disordered" evidence="7">
    <location>
        <begin position="1"/>
        <end position="23"/>
    </location>
</feature>
<feature type="transmembrane region" description="Helical" evidence="8">
    <location>
        <begin position="140"/>
        <end position="160"/>
    </location>
</feature>
<evidence type="ECO:0000256" key="5">
    <source>
        <dbReference type="ARBA" id="ARBA00022989"/>
    </source>
</evidence>
<dbReference type="AlphaFoldDB" id="A0A9W9WHW2"/>
<keyword evidence="5 8" id="KW-1133">Transmembrane helix</keyword>
<keyword evidence="4 8" id="KW-0812">Transmembrane</keyword>
<evidence type="ECO:0000259" key="9">
    <source>
        <dbReference type="PROSITE" id="PS50850"/>
    </source>
</evidence>
<evidence type="ECO:0000313" key="11">
    <source>
        <dbReference type="Proteomes" id="UP001147760"/>
    </source>
</evidence>
<dbReference type="Gene3D" id="1.20.1250.20">
    <property type="entry name" value="MFS general substrate transporter like domains"/>
    <property type="match status" value="1"/>
</dbReference>
<keyword evidence="3" id="KW-0813">Transport</keyword>
<dbReference type="PANTHER" id="PTHR23501">
    <property type="entry name" value="MAJOR FACILITATOR SUPERFAMILY"/>
    <property type="match status" value="1"/>
</dbReference>
<gene>
    <name evidence="10" type="ORF">N7530_010388</name>
</gene>
<dbReference type="PROSITE" id="PS50850">
    <property type="entry name" value="MFS"/>
    <property type="match status" value="1"/>
</dbReference>
<feature type="transmembrane region" description="Helical" evidence="8">
    <location>
        <begin position="435"/>
        <end position="454"/>
    </location>
</feature>
<feature type="transmembrane region" description="Helical" evidence="8">
    <location>
        <begin position="205"/>
        <end position="223"/>
    </location>
</feature>
<dbReference type="GO" id="GO:0000329">
    <property type="term" value="C:fungal-type vacuole membrane"/>
    <property type="evidence" value="ECO:0007669"/>
    <property type="project" value="TreeGrafter"/>
</dbReference>
<evidence type="ECO:0000256" key="3">
    <source>
        <dbReference type="ARBA" id="ARBA00022448"/>
    </source>
</evidence>
<feature type="transmembrane region" description="Helical" evidence="8">
    <location>
        <begin position="181"/>
        <end position="199"/>
    </location>
</feature>